<keyword evidence="3" id="KW-0597">Phosphoprotein</keyword>
<reference evidence="6 7" key="2">
    <citation type="journal article" date="2020" name="Microbiol. Resour. Announc.">
        <title>Antarctic desert soil bacteria exhibit high novel natural product potential, evaluated through long-read genome sequencing and comparative genomics.</title>
        <authorList>
            <person name="Benaud N."/>
            <person name="Edwards R.J."/>
            <person name="Amos T.G."/>
            <person name="D'Agostino P.M."/>
            <person name="Gutierrez-Chavez C."/>
            <person name="Montgomery K."/>
            <person name="Nicetic I."/>
            <person name="Ferrari B.C."/>
        </authorList>
    </citation>
    <scope>NUCLEOTIDE SEQUENCE [LARGE SCALE GENOMIC DNA]</scope>
    <source>
        <strain evidence="6 7">SPB151</strain>
    </source>
</reference>
<dbReference type="InterPro" id="IPR013217">
    <property type="entry name" value="Methyltransf_12"/>
</dbReference>
<dbReference type="SUPFAM" id="SSF53474">
    <property type="entry name" value="alpha/beta-Hydrolases"/>
    <property type="match status" value="1"/>
</dbReference>
<dbReference type="Pfam" id="PF08242">
    <property type="entry name" value="Methyltransf_12"/>
    <property type="match status" value="2"/>
</dbReference>
<evidence type="ECO:0000256" key="1">
    <source>
        <dbReference type="ARBA" id="ARBA00001957"/>
    </source>
</evidence>
<dbReference type="Gene3D" id="3.30.300.30">
    <property type="match status" value="4"/>
</dbReference>
<evidence type="ECO:0000256" key="2">
    <source>
        <dbReference type="ARBA" id="ARBA00022450"/>
    </source>
</evidence>
<dbReference type="InterPro" id="IPR009081">
    <property type="entry name" value="PP-bd_ACP"/>
</dbReference>
<organism evidence="6 7">
    <name type="scientific">Kribbella qitaiheensis</name>
    <dbReference type="NCBI Taxonomy" id="1544730"/>
    <lineage>
        <taxon>Bacteria</taxon>
        <taxon>Bacillati</taxon>
        <taxon>Actinomycetota</taxon>
        <taxon>Actinomycetes</taxon>
        <taxon>Propionibacteriales</taxon>
        <taxon>Kribbellaceae</taxon>
        <taxon>Kribbella</taxon>
    </lineage>
</organism>
<name>A0A7G6WSR8_9ACTN</name>
<dbReference type="KEGG" id="kqi:F1D05_02815"/>
<feature type="domain" description="Carrier" evidence="5">
    <location>
        <begin position="2767"/>
        <end position="2842"/>
    </location>
</feature>
<dbReference type="CDD" id="cd12117">
    <property type="entry name" value="A_NRPS_Srf_like"/>
    <property type="match status" value="1"/>
</dbReference>
<dbReference type="Gene3D" id="3.40.50.150">
    <property type="entry name" value="Vaccinia Virus protein VP39"/>
    <property type="match status" value="2"/>
</dbReference>
<dbReference type="CDD" id="cd05930">
    <property type="entry name" value="A_NRPS"/>
    <property type="match status" value="1"/>
</dbReference>
<dbReference type="CDD" id="cd02440">
    <property type="entry name" value="AdoMet_MTases"/>
    <property type="match status" value="2"/>
</dbReference>
<dbReference type="FunFam" id="3.40.50.980:FF:000001">
    <property type="entry name" value="Non-ribosomal peptide synthetase"/>
    <property type="match status" value="1"/>
</dbReference>
<keyword evidence="7" id="KW-1185">Reference proteome</keyword>
<dbReference type="InterPro" id="IPR020802">
    <property type="entry name" value="TesA-like"/>
</dbReference>
<dbReference type="SUPFAM" id="SSF47336">
    <property type="entry name" value="ACP-like"/>
    <property type="match status" value="2"/>
</dbReference>
<dbReference type="InterPro" id="IPR045851">
    <property type="entry name" value="AMP-bd_C_sf"/>
</dbReference>
<dbReference type="InterPro" id="IPR001242">
    <property type="entry name" value="Condensation_dom"/>
</dbReference>
<dbReference type="GO" id="GO:0072330">
    <property type="term" value="P:monocarboxylic acid biosynthetic process"/>
    <property type="evidence" value="ECO:0007669"/>
    <property type="project" value="UniProtKB-ARBA"/>
</dbReference>
<dbReference type="SMART" id="SM00823">
    <property type="entry name" value="PKS_PP"/>
    <property type="match status" value="2"/>
</dbReference>
<evidence type="ECO:0000256" key="4">
    <source>
        <dbReference type="ARBA" id="ARBA00022737"/>
    </source>
</evidence>
<dbReference type="NCBIfam" id="NF003417">
    <property type="entry name" value="PRK04813.1"/>
    <property type="match status" value="4"/>
</dbReference>
<dbReference type="SUPFAM" id="SSF53335">
    <property type="entry name" value="S-adenosyl-L-methionine-dependent methyltransferases"/>
    <property type="match status" value="2"/>
</dbReference>
<dbReference type="FunFam" id="3.30.559.10:FF:000012">
    <property type="entry name" value="Non-ribosomal peptide synthetase"/>
    <property type="match status" value="1"/>
</dbReference>
<dbReference type="PROSITE" id="PS00012">
    <property type="entry name" value="PHOSPHOPANTETHEINE"/>
    <property type="match status" value="1"/>
</dbReference>
<feature type="domain" description="Carrier" evidence="5">
    <location>
        <begin position="1339"/>
        <end position="1414"/>
    </location>
</feature>
<dbReference type="EMBL" id="CP043661">
    <property type="protein sequence ID" value="QNE17033.1"/>
    <property type="molecule type" value="Genomic_DNA"/>
</dbReference>
<dbReference type="SUPFAM" id="SSF56801">
    <property type="entry name" value="Acetyl-CoA synthetase-like"/>
    <property type="match status" value="2"/>
</dbReference>
<gene>
    <name evidence="6" type="ORF">F1D05_02815</name>
</gene>
<dbReference type="Gene3D" id="2.30.38.10">
    <property type="entry name" value="Luciferase, Domain 3"/>
    <property type="match status" value="2"/>
</dbReference>
<dbReference type="Gene3D" id="3.30.559.30">
    <property type="entry name" value="Nonribosomal peptide synthetase, condensation domain"/>
    <property type="match status" value="2"/>
</dbReference>
<protein>
    <submittedName>
        <fullName evidence="6">Amino acid adenylation domain-containing protein</fullName>
    </submittedName>
</protein>
<evidence type="ECO:0000313" key="7">
    <source>
        <dbReference type="Proteomes" id="UP000515563"/>
    </source>
</evidence>
<dbReference type="GO" id="GO:0003824">
    <property type="term" value="F:catalytic activity"/>
    <property type="evidence" value="ECO:0007669"/>
    <property type="project" value="InterPro"/>
</dbReference>
<dbReference type="PANTHER" id="PTHR45527">
    <property type="entry name" value="NONRIBOSOMAL PEPTIDE SYNTHETASE"/>
    <property type="match status" value="1"/>
</dbReference>
<dbReference type="GO" id="GO:0008610">
    <property type="term" value="P:lipid biosynthetic process"/>
    <property type="evidence" value="ECO:0007669"/>
    <property type="project" value="UniProtKB-ARBA"/>
</dbReference>
<dbReference type="GO" id="GO:0009403">
    <property type="term" value="P:toxin biosynthetic process"/>
    <property type="evidence" value="ECO:0007669"/>
    <property type="project" value="UniProtKB-ARBA"/>
</dbReference>
<dbReference type="PROSITE" id="PS00455">
    <property type="entry name" value="AMP_BINDING"/>
    <property type="match status" value="1"/>
</dbReference>
<accession>A0A7G6WSR8</accession>
<dbReference type="GO" id="GO:0031177">
    <property type="term" value="F:phosphopantetheine binding"/>
    <property type="evidence" value="ECO:0007669"/>
    <property type="project" value="InterPro"/>
</dbReference>
<keyword evidence="2" id="KW-0596">Phosphopantetheine</keyword>
<dbReference type="InterPro" id="IPR006162">
    <property type="entry name" value="Ppantetheine_attach_site"/>
</dbReference>
<dbReference type="InterPro" id="IPR020806">
    <property type="entry name" value="PKS_PP-bd"/>
</dbReference>
<comment type="cofactor">
    <cofactor evidence="1">
        <name>pantetheine 4'-phosphate</name>
        <dbReference type="ChEBI" id="CHEBI:47942"/>
    </cofactor>
</comment>
<dbReference type="InterPro" id="IPR036736">
    <property type="entry name" value="ACP-like_sf"/>
</dbReference>
<proteinExistence type="predicted"/>
<dbReference type="InterPro" id="IPR010071">
    <property type="entry name" value="AA_adenyl_dom"/>
</dbReference>
<dbReference type="GO" id="GO:0005737">
    <property type="term" value="C:cytoplasm"/>
    <property type="evidence" value="ECO:0007669"/>
    <property type="project" value="TreeGrafter"/>
</dbReference>
<evidence type="ECO:0000313" key="6">
    <source>
        <dbReference type="EMBL" id="QNE17033.1"/>
    </source>
</evidence>
<evidence type="ECO:0000256" key="3">
    <source>
        <dbReference type="ARBA" id="ARBA00022553"/>
    </source>
</evidence>
<dbReference type="PANTHER" id="PTHR45527:SF1">
    <property type="entry name" value="FATTY ACID SYNTHASE"/>
    <property type="match status" value="1"/>
</dbReference>
<dbReference type="Proteomes" id="UP000515563">
    <property type="component" value="Chromosome"/>
</dbReference>
<dbReference type="Gene3D" id="3.30.559.10">
    <property type="entry name" value="Chloramphenicol acetyltransferase-like domain"/>
    <property type="match status" value="2"/>
</dbReference>
<dbReference type="Pfam" id="PF00550">
    <property type="entry name" value="PP-binding"/>
    <property type="match status" value="2"/>
</dbReference>
<keyword evidence="4" id="KW-0677">Repeat</keyword>
<dbReference type="Pfam" id="PF00668">
    <property type="entry name" value="Condensation"/>
    <property type="match status" value="2"/>
</dbReference>
<reference evidence="7" key="1">
    <citation type="submission" date="2019-09" db="EMBL/GenBank/DDBJ databases">
        <title>Antimicrobial potential of Antarctic Bacteria.</title>
        <authorList>
            <person name="Benaud N."/>
            <person name="Edwards R.J."/>
            <person name="Ferrari B.C."/>
        </authorList>
    </citation>
    <scope>NUCLEOTIDE SEQUENCE [LARGE SCALE GENOMIC DNA]</scope>
    <source>
        <strain evidence="7">SPB151</strain>
    </source>
</reference>
<dbReference type="InterPro" id="IPR000873">
    <property type="entry name" value="AMP-dep_synth/lig_dom"/>
</dbReference>
<dbReference type="NCBIfam" id="TIGR01733">
    <property type="entry name" value="AA-adenyl-dom"/>
    <property type="match status" value="2"/>
</dbReference>
<dbReference type="InterPro" id="IPR023213">
    <property type="entry name" value="CAT-like_dom_sf"/>
</dbReference>
<dbReference type="CDD" id="cd19540">
    <property type="entry name" value="LCL_NRPS-like"/>
    <property type="match status" value="2"/>
</dbReference>
<dbReference type="Pfam" id="PF00975">
    <property type="entry name" value="Thioesterase"/>
    <property type="match status" value="1"/>
</dbReference>
<dbReference type="PROSITE" id="PS50075">
    <property type="entry name" value="CARRIER"/>
    <property type="match status" value="2"/>
</dbReference>
<sequence length="3106" mass="338063">MTTMIPLSYAQQRLWFIDRLEGASATYNLPAALRIRGRLDIDAMVAAVHDVIGRHESLRTLIVEDADGNAYQQILAVDAVRLDVPVIDVDPDGVAGLVASVAGYRFDLSADVPIRACVFRCGSEEFVLALVIHHVAGDGGSMAPLARDLSAAYRARAAGVVPEWEELPVQYSDYALWQRDLLGDETDPASLLSVQAEYWRGELEGVPQPLALPSDRIRPVVASYRGGTVKFGLPGEILGAVEELARARGVTVSMVFQAALSVLLHRMGGGDDLTIGSPIAGRTDEGLNDLVGFFVNTWALRVRLAPDREFGAVLDGVREKALAAYDNQDVPFERLVELLRPERSTAHHPLFQVMFAWQNNVRPELDLPGLEVSVEPVSTGTAKFDLFFNLSPDESGRAVVGGIEYATDLFDRSTVEEIAARFVRVVEQVVADPSVRIGAVDVLSPGERDRLVSGWNGTSLTVEPATVPVLFERRVQSAPDAVALVYGEESISYGDLNRRANQLAHWLIKQGVQPESRVAVVLPRSVELVVALLAVLKAGGSYVPIDPDYPEARVRHVVTDSEPVLVLDEQRRAELDLTGCPDDDPRIPVTLANTAYAIYTSGSTGTPKGVVIEHGALVNFLASMQERFELSPEDRQLAVTTISFDIAGLEVFLPLLAGAAVVLADKEQISQPSVVFELIEQSGVTVMQATPALWQMLVSHDPMRLAGLRVLTGGEALPSALAEVLCKHAAEVTNLYGPTETTIWSTVADVIAGVAPTIGRPIGNTQVFVLDESLQPVPIGVAGDLWIAGAGVARGYHRQPGLTAERFAANPFGVPGARMYRTGDKARWKVGGELEFVGRADQQIKIRGFRVEPAEIEHALAGHAGVRQAVVIAREDQPGDVRLVAYITPEARDSRTEEGAAQQVEEWQVVYDQAYVDSADEEWGEDFDLWKSTYTGEAIPLAEMRAWRDAAVRQVTSWSPRRVLELGVGSGLLLANIASGVDEYWGTDFSPAVIDRLQQQVTQAGLADQVELRCQPADDVSGLPEGTFDTVIVNSVAQYFPNEAYLESVLASAWELLAVDGRIVLGDIRRRASLALLQTGVHRIQHPGAGAGLARAAVEQAVLLEKELVVDPEWFVRWAERAGAGLDIRLKDGDAHNELTRHRYEVVLHKVSVDELKDGGSWPAVSWPGDLERLKQMVSGNDPVRVTGIPNARLADEAAAARELGLEATDSSGVPGLDPAVLQKWATELGWDVLLTWSPQAVDQFDAVLTPSGQFAGRALTGTYVCAAGQRPAINDPAAARGIGTLLTTLRGYLQEKLPEYLVPSAVVAIGSVPLTPNGKLDRRALPAPDYIAAIGGRAPATPEEEALCTLFAEVLGLSRVGADDDFFAIGGHSLLATRLVSRVRSVHGVEIPIRAVFQAPTAARLAPYLSEDAEVRLRLEKRDRPDRVPVSFAQQRLWFIHRFEGPSATYIMPLALRMSGGVDAHALRQALQDVVTRHESLRTIFGEADGDPFQQVLAATEASVPWQERDITEDQLAQALRDAASEPLDLSSEIPLRAWLFRLGADESVFMIPVHHIAADGWSLGPLATDLVTAYEARSEGREPEWEPMPVQYADYTLWQRELLGDRNDAESLYQRQLDYWTNQLAELPIAVGLPTDRARPAVASHAGDLSWFQFGEPLTAGIRQLARDSRATVSMVLQASLAALLTRLGAGTDVPIGSPIAGRTDEALNDLVGFFVNTWVLRADTSGDPSFEELIGRVREASLAAYDHQDIPFEHLVEVLNPVRSTAHHPLFQVSLALQNNEAPAFALPGLAVSHEPVLLGTSRFDLFLSLTERNEEDGSARLTGVAEYATDLFDATTIELLLDRWRHLLEQLVARPAAPLAAADILSDSERTLLARWSGQERASAAVDGTVHSLFAEQARLQPDSIALVSGDTAWTYDELDRWANRIAHYLSDHRAGPESRVALALERSPLLIASILGVLKAGATYVPVNPADPAERVEFVLADVTPTVTLSENLADEILDCYPDTAPAGYRGAGASAAYVMFTSGSTGHPKGVETTHRNVIDLALDKCWSGDAHRRVLVHSPHTFDAATYELWAPLLHGGTAVLAPAGRLATADLANLITDHGITGLWLTAGLFAVVADQKPECFAQVSEVWAGGDVLSPTAVRRVLESCPGVVVVNGYGPTEITTFATRYRVSDLESCTDPLPIGEPMQGSRLFVLDERLKLVPSGVVGELYVAGDGVARGYLGRPGLTSERFVPDPFGPPGARMYRTGDLARWNSSGMVEYAGRADDQVKLRGFRVEPGEVETVLRQQDGVAQAVAVVRKDSLGERSLVAYVVPDGTAASDGDAVSQVDEWREIYDVMYGETEVDQNAVGDDFTGWNRSYTNDAIPLEEMVLWREAIVQRVVELEPRRVLEIGVGSGLLLGPLASLVDEYWGTDFSAPVVERLRVQVGADPALADKVTLRAQSADDASGLPTEYFDTIILNSVVQYFPDAGYMTRALDLAVGLLAPGGRIVVGDVRNHATLRAFRTAVHRAQHPGDAGAVLQAAVERALLGEKELTLDPGFFTAWASTQDGVAVDIRLKQGSYHNELTRHRYEVVLHKQPASPLRLDALPTAAWGTDARSLPDVEQELARHGGRLRVTGIPNLRLVSEAAGEGQPFDSRGGLDPAQVEEWGSDRDLLVYCTWSAEGSSRFEAILLADRGAPQYDGVYRAGPPQGELANAPVVSRMASKLPSQLRRELSARLPEYMIPTEIVVMDRLPLTANGKVDRAALPEPDLATGEYRAASTPLEEKVAGLFAEILGVDRVGLDDDFFLRGGHSLRVIRLIWRIREELGVEVPIRTVFQYPTVAELAPQLIDGGEGGFEDPFAVVLPIRTDGDRPPLWWLHPGGGLCWPYMGFAPHLDKSHPMYGVQARGFDGKSARPSSIEEMVDDYLEQVFSIQPTGPYYLLGWSFGGTVAHAMGAELQRRGHEVALLALLDCVPASHFAKFDAPDEAMVREFLANYMGHLSGMEEYPFLVQTASSILVEHTVLMQNYESPLFRGEVAFFNALLDPSNREKRELEIEFDVLWQKHVEGEVRRIDLDCTHQEMYWPANAAGISNTINGFLTDGRRRNEQTPTNGDDR</sequence>
<dbReference type="InterPro" id="IPR020845">
    <property type="entry name" value="AMP-binding_CS"/>
</dbReference>
<dbReference type="FunFam" id="2.30.38.10:FF:000001">
    <property type="entry name" value="Non-ribosomal peptide synthetase PvdI"/>
    <property type="match status" value="2"/>
</dbReference>
<dbReference type="InterPro" id="IPR001031">
    <property type="entry name" value="Thioesterase"/>
</dbReference>
<dbReference type="Gene3D" id="3.40.50.980">
    <property type="match status" value="4"/>
</dbReference>
<dbReference type="Gene3D" id="1.10.1200.10">
    <property type="entry name" value="ACP-like"/>
    <property type="match status" value="1"/>
</dbReference>
<dbReference type="InterPro" id="IPR029063">
    <property type="entry name" value="SAM-dependent_MTases_sf"/>
</dbReference>
<dbReference type="InterPro" id="IPR029058">
    <property type="entry name" value="AB_hydrolase_fold"/>
</dbReference>
<dbReference type="GO" id="GO:0043041">
    <property type="term" value="P:amino acid activation for nonribosomal peptide biosynthetic process"/>
    <property type="evidence" value="ECO:0007669"/>
    <property type="project" value="TreeGrafter"/>
</dbReference>
<evidence type="ECO:0000259" key="5">
    <source>
        <dbReference type="PROSITE" id="PS50075"/>
    </source>
</evidence>
<dbReference type="Gene3D" id="3.40.50.1820">
    <property type="entry name" value="alpha/beta hydrolase"/>
    <property type="match status" value="1"/>
</dbReference>
<dbReference type="FunFam" id="3.40.50.12780:FF:000012">
    <property type="entry name" value="Non-ribosomal peptide synthetase"/>
    <property type="match status" value="1"/>
</dbReference>
<dbReference type="FunFam" id="1.10.1200.10:FF:000016">
    <property type="entry name" value="Non-ribosomal peptide synthase"/>
    <property type="match status" value="2"/>
</dbReference>
<dbReference type="SUPFAM" id="SSF52777">
    <property type="entry name" value="CoA-dependent acyltransferases"/>
    <property type="match status" value="4"/>
</dbReference>
<dbReference type="Pfam" id="PF00501">
    <property type="entry name" value="AMP-binding"/>
    <property type="match status" value="2"/>
</dbReference>
<dbReference type="RefSeq" id="WP_185445868.1">
    <property type="nucleotide sequence ID" value="NZ_CP043661.1"/>
</dbReference>
<dbReference type="SMART" id="SM00824">
    <property type="entry name" value="PKS_TE"/>
    <property type="match status" value="1"/>
</dbReference>